<protein>
    <submittedName>
        <fullName evidence="2">Uncharacterized protein</fullName>
    </submittedName>
</protein>
<feature type="region of interest" description="Disordered" evidence="1">
    <location>
        <begin position="73"/>
        <end position="111"/>
    </location>
</feature>
<gene>
    <name evidence="2" type="ORF">IHE29_02535</name>
</gene>
<keyword evidence="2" id="KW-0614">Plasmid</keyword>
<dbReference type="RefSeq" id="WP_013428860.1">
    <property type="nucleotide sequence ID" value="NZ_CP062173.1"/>
</dbReference>
<name>A0ABZ2PTD2_9BURK</name>
<feature type="region of interest" description="Disordered" evidence="1">
    <location>
        <begin position="1"/>
        <end position="37"/>
    </location>
</feature>
<accession>A0ABZ2PTD2</accession>
<dbReference type="EMBL" id="CP062175">
    <property type="protein sequence ID" value="WXK38208.1"/>
    <property type="molecule type" value="Genomic_DNA"/>
</dbReference>
<evidence type="ECO:0000313" key="3">
    <source>
        <dbReference type="Proteomes" id="UP001493153"/>
    </source>
</evidence>
<reference evidence="2 3" key="1">
    <citation type="submission" date="2020-09" db="EMBL/GenBank/DDBJ databases">
        <title>Genome sequences of Mycetohabitans spp.</title>
        <authorList>
            <person name="Carter M.E."/>
            <person name="Carpenter S.C.D."/>
            <person name="Bogdanove A.J."/>
        </authorList>
    </citation>
    <scope>NUCLEOTIDE SEQUENCE [LARGE SCALE GENOMIC DNA]</scope>
    <source>
        <strain evidence="2 3">B12</strain>
        <plasmid evidence="2 3">megaplasmid</plasmid>
    </source>
</reference>
<feature type="compositionally biased region" description="Basic and acidic residues" evidence="1">
    <location>
        <begin position="99"/>
        <end position="111"/>
    </location>
</feature>
<dbReference type="Proteomes" id="UP001493153">
    <property type="component" value="Plasmid megaplasmid"/>
</dbReference>
<keyword evidence="3" id="KW-1185">Reference proteome</keyword>
<geneLocation type="plasmid" evidence="2 3">
    <name>megaplasmid</name>
</geneLocation>
<proteinExistence type="predicted"/>
<evidence type="ECO:0000256" key="1">
    <source>
        <dbReference type="SAM" id="MobiDB-lite"/>
    </source>
</evidence>
<evidence type="ECO:0000313" key="2">
    <source>
        <dbReference type="EMBL" id="WXK38208.1"/>
    </source>
</evidence>
<sequence>MPSPAQASQPAGIYPDDSPILRPERESDRLPSAVPHASTATLLPAPLEGLSTFPLPELVSAAGAARDSGLATHSAAATAQQGSAGLPPFVLGPLPPLPYEREQASRSLSDDDRADILAYADAVPSPSEPVTRASAQWGRCDIIGHAAPAA</sequence>
<organism evidence="2 3">
    <name type="scientific">Mycetohabitans rhizoxinica</name>
    <dbReference type="NCBI Taxonomy" id="412963"/>
    <lineage>
        <taxon>Bacteria</taxon>
        <taxon>Pseudomonadati</taxon>
        <taxon>Pseudomonadota</taxon>
        <taxon>Betaproteobacteria</taxon>
        <taxon>Burkholderiales</taxon>
        <taxon>Burkholderiaceae</taxon>
        <taxon>Mycetohabitans</taxon>
    </lineage>
</organism>
<feature type="compositionally biased region" description="Low complexity" evidence="1">
    <location>
        <begin position="73"/>
        <end position="92"/>
    </location>
</feature>